<evidence type="ECO:0000256" key="4">
    <source>
        <dbReference type="ARBA" id="ARBA00012590"/>
    </source>
</evidence>
<dbReference type="PANTHER" id="PTHR46828:SF2">
    <property type="entry name" value="ENDO-1,4-BETA-XYLANASE A-RELATED"/>
    <property type="match status" value="1"/>
</dbReference>
<dbReference type="EC" id="3.2.1.8" evidence="4 10"/>
<evidence type="ECO:0000256" key="1">
    <source>
        <dbReference type="ARBA" id="ARBA00000681"/>
    </source>
</evidence>
<evidence type="ECO:0000256" key="2">
    <source>
        <dbReference type="ARBA" id="ARBA00004851"/>
    </source>
</evidence>
<feature type="signal peptide" evidence="11">
    <location>
        <begin position="1"/>
        <end position="19"/>
    </location>
</feature>
<dbReference type="InterPro" id="IPR013319">
    <property type="entry name" value="GH11/12"/>
</dbReference>
<comment type="caution">
    <text evidence="13">The sequence shown here is derived from an EMBL/GenBank/DDBJ whole genome shotgun (WGS) entry which is preliminary data.</text>
</comment>
<feature type="domain" description="GH11" evidence="12">
    <location>
        <begin position="30"/>
        <end position="216"/>
    </location>
</feature>
<dbReference type="PROSITE" id="PS51761">
    <property type="entry name" value="GH11_3"/>
    <property type="match status" value="1"/>
</dbReference>
<proteinExistence type="inferred from homology"/>
<evidence type="ECO:0000256" key="7">
    <source>
        <dbReference type="ARBA" id="ARBA00023277"/>
    </source>
</evidence>
<dbReference type="InterPro" id="IPR013320">
    <property type="entry name" value="ConA-like_dom_sf"/>
</dbReference>
<feature type="active site" description="Nucleophile" evidence="10">
    <location>
        <position position="114"/>
    </location>
</feature>
<keyword evidence="6 10" id="KW-0378">Hydrolase</keyword>
<evidence type="ECO:0000256" key="11">
    <source>
        <dbReference type="SAM" id="SignalP"/>
    </source>
</evidence>
<feature type="active site" description="Proton donor" evidence="10">
    <location>
        <position position="203"/>
    </location>
</feature>
<comment type="pathway">
    <text evidence="2 10">Glycan degradation; xylan degradation.</text>
</comment>
<comment type="catalytic activity">
    <reaction evidence="1 10">
        <text>Endohydrolysis of (1-&gt;4)-beta-D-xylosidic linkages in xylans.</text>
        <dbReference type="EC" id="3.2.1.8"/>
    </reaction>
</comment>
<reference evidence="13" key="1">
    <citation type="submission" date="2022-09" db="EMBL/GenBank/DDBJ databases">
        <title>Fusarium specimens isolated from Avocado Roots.</title>
        <authorList>
            <person name="Stajich J."/>
            <person name="Roper C."/>
            <person name="Heimlech-Rivalta G."/>
        </authorList>
    </citation>
    <scope>NUCLEOTIDE SEQUENCE</scope>
    <source>
        <strain evidence="13">A02</strain>
    </source>
</reference>
<dbReference type="EMBL" id="JAOQAV010000015">
    <property type="protein sequence ID" value="KAJ4188402.1"/>
    <property type="molecule type" value="Genomic_DNA"/>
</dbReference>
<feature type="chain" id="PRO_5040769388" description="endo-1,4-beta-xylanase" evidence="11">
    <location>
        <begin position="20"/>
        <end position="506"/>
    </location>
</feature>
<dbReference type="AlphaFoldDB" id="A0A9W8R790"/>
<dbReference type="GO" id="GO:0031176">
    <property type="term" value="F:endo-1,4-beta-xylanase activity"/>
    <property type="evidence" value="ECO:0007669"/>
    <property type="project" value="UniProtKB-UniRule"/>
</dbReference>
<organism evidence="13 14">
    <name type="scientific">Fusarium falciforme</name>
    <dbReference type="NCBI Taxonomy" id="195108"/>
    <lineage>
        <taxon>Eukaryota</taxon>
        <taxon>Fungi</taxon>
        <taxon>Dikarya</taxon>
        <taxon>Ascomycota</taxon>
        <taxon>Pezizomycotina</taxon>
        <taxon>Sordariomycetes</taxon>
        <taxon>Hypocreomycetidae</taxon>
        <taxon>Hypocreales</taxon>
        <taxon>Nectriaceae</taxon>
        <taxon>Fusarium</taxon>
        <taxon>Fusarium solani species complex</taxon>
    </lineage>
</organism>
<dbReference type="PANTHER" id="PTHR46828">
    <property type="entry name" value="ENDO-1,4-BETA-XYLANASE A-RELATED"/>
    <property type="match status" value="1"/>
</dbReference>
<evidence type="ECO:0000256" key="3">
    <source>
        <dbReference type="ARBA" id="ARBA00007792"/>
    </source>
</evidence>
<dbReference type="InterPro" id="IPR033123">
    <property type="entry name" value="GH11_dom"/>
</dbReference>
<keyword evidence="8 10" id="KW-0326">Glycosidase</keyword>
<dbReference type="PROSITE" id="PS00776">
    <property type="entry name" value="GH11_1"/>
    <property type="match status" value="1"/>
</dbReference>
<evidence type="ECO:0000256" key="5">
    <source>
        <dbReference type="ARBA" id="ARBA00022651"/>
    </source>
</evidence>
<evidence type="ECO:0000313" key="13">
    <source>
        <dbReference type="EMBL" id="KAJ4188402.1"/>
    </source>
</evidence>
<dbReference type="Proteomes" id="UP001152087">
    <property type="component" value="Unassembled WGS sequence"/>
</dbReference>
<keyword evidence="14" id="KW-1185">Reference proteome</keyword>
<dbReference type="InterPro" id="IPR018208">
    <property type="entry name" value="GH11_AS_1"/>
</dbReference>
<evidence type="ECO:0000256" key="8">
    <source>
        <dbReference type="ARBA" id="ARBA00023295"/>
    </source>
</evidence>
<dbReference type="Pfam" id="PF00457">
    <property type="entry name" value="Glyco_hydro_11"/>
    <property type="match status" value="1"/>
</dbReference>
<protein>
    <recommendedName>
        <fullName evidence="4 10">endo-1,4-beta-xylanase</fullName>
        <ecNumber evidence="4 10">3.2.1.8</ecNumber>
    </recommendedName>
</protein>
<gene>
    <name evidence="13" type="ORF">NW755_006562</name>
</gene>
<keyword evidence="5 10" id="KW-0858">Xylan degradation</keyword>
<comment type="similarity">
    <text evidence="3 10">Belongs to the glycosyl hydrolase 11 (cellulase G) family.</text>
</comment>
<dbReference type="SUPFAM" id="SSF49899">
    <property type="entry name" value="Concanavalin A-like lectins/glucanases"/>
    <property type="match status" value="1"/>
</dbReference>
<evidence type="ECO:0000313" key="14">
    <source>
        <dbReference type="Proteomes" id="UP001152087"/>
    </source>
</evidence>
<dbReference type="Gene3D" id="2.60.120.180">
    <property type="match status" value="1"/>
</dbReference>
<dbReference type="GO" id="GO:0045493">
    <property type="term" value="P:xylan catabolic process"/>
    <property type="evidence" value="ECO:0007669"/>
    <property type="project" value="UniProtKB-UniRule"/>
</dbReference>
<name>A0A9W8R790_9HYPO</name>
<evidence type="ECO:0000256" key="10">
    <source>
        <dbReference type="PROSITE-ProRule" id="PRU01097"/>
    </source>
</evidence>
<dbReference type="InterPro" id="IPR001137">
    <property type="entry name" value="Glyco_hydro_11"/>
</dbReference>
<evidence type="ECO:0000256" key="9">
    <source>
        <dbReference type="ARBA" id="ARBA00023326"/>
    </source>
</evidence>
<evidence type="ECO:0000256" key="6">
    <source>
        <dbReference type="ARBA" id="ARBA00022801"/>
    </source>
</evidence>
<evidence type="ECO:0000259" key="12">
    <source>
        <dbReference type="PROSITE" id="PS51761"/>
    </source>
</evidence>
<dbReference type="PRINTS" id="PR00911">
    <property type="entry name" value="GLHYDRLASE11"/>
</dbReference>
<keyword evidence="11" id="KW-0732">Signal</keyword>
<accession>A0A9W8R790</accession>
<keyword evidence="7 10" id="KW-0119">Carbohydrate metabolism</keyword>
<keyword evidence="9 10" id="KW-0624">Polysaccharide degradation</keyword>
<sequence length="506" mass="54836">MVSFFSLFTGLSLVVGALSAPVGVLKSPRSATPRSTATQEKSYHYWWTDSGRDVNFTSFDGGSYSIEWSNGANFIGGKGWNPGGRKNVKYSGTYSPNGNSYLALYGWTTSPLVEYYVVESFGNNDPSTDKEKKGEVTSDNGTYDIYVSSRKNVSSSEQTVKQYWSIRREKHVNGTITTGNHFDAWARAGLELGSFEYMIMATEGHLSSGSASITVGVDESSSSDGGESDPAQVLAKVRALDKVQVRVLDPELVLAPALVKGKDLDLAALDQVLSVAQALTVSRDLAQSQSQILALVTVKAKVLVKVLARALPQGQDQVPNAAQTQTVAQAPPQSQSQSQTQALVRDLIPAQALAKARAPVKDLTQVLPPARDQILSAGRAQIAIQDLFQFQFQTLALTLVRALVKGQDLARAQYLILTRAQPRVRDQILSVARARIVTQARVKYPVLVQAPVKVLVKVLPQAQVLPRDRDQTLSVVRDLIATQALGEDPEQDPVEALVQSQSLTLE</sequence>